<dbReference type="GO" id="GO:0045505">
    <property type="term" value="F:dynein intermediate chain binding"/>
    <property type="evidence" value="ECO:0007669"/>
    <property type="project" value="InterPro"/>
</dbReference>
<gene>
    <name evidence="2" type="ORF">ANCCAN_20569</name>
</gene>
<organism evidence="2 3">
    <name type="scientific">Ancylostoma caninum</name>
    <name type="common">Dog hookworm</name>
    <dbReference type="NCBI Taxonomy" id="29170"/>
    <lineage>
        <taxon>Eukaryota</taxon>
        <taxon>Metazoa</taxon>
        <taxon>Ecdysozoa</taxon>
        <taxon>Nematoda</taxon>
        <taxon>Chromadorea</taxon>
        <taxon>Rhabditida</taxon>
        <taxon>Rhabditina</taxon>
        <taxon>Rhabditomorpha</taxon>
        <taxon>Strongyloidea</taxon>
        <taxon>Ancylostomatidae</taxon>
        <taxon>Ancylostomatinae</taxon>
        <taxon>Ancylostoma</taxon>
    </lineage>
</organism>
<dbReference type="EMBL" id="JOJR01000894">
    <property type="protein sequence ID" value="RCN33590.1"/>
    <property type="molecule type" value="Genomic_DNA"/>
</dbReference>
<dbReference type="Gene3D" id="1.20.920.30">
    <property type="match status" value="1"/>
</dbReference>
<accession>A0A368FRY1</accession>
<dbReference type="GO" id="GO:0005858">
    <property type="term" value="C:axonemal dynein complex"/>
    <property type="evidence" value="ECO:0007669"/>
    <property type="project" value="TreeGrafter"/>
</dbReference>
<name>A0A368FRY1_ANCCA</name>
<dbReference type="OrthoDB" id="5593012at2759"/>
<feature type="domain" description="Dynein 2 heavy chain 1 cytoplasmic ATPase lid" evidence="1">
    <location>
        <begin position="1"/>
        <end position="69"/>
    </location>
</feature>
<protein>
    <recommendedName>
        <fullName evidence="1">Dynein 2 heavy chain 1 cytoplasmic ATPase lid domain-containing protein</fullName>
    </recommendedName>
</protein>
<keyword evidence="3" id="KW-1185">Reference proteome</keyword>
<evidence type="ECO:0000313" key="3">
    <source>
        <dbReference type="Proteomes" id="UP000252519"/>
    </source>
</evidence>
<comment type="caution">
    <text evidence="2">The sequence shown here is derived from an EMBL/GenBank/DDBJ whole genome shotgun (WGS) entry which is preliminary data.</text>
</comment>
<dbReference type="Proteomes" id="UP000252519">
    <property type="component" value="Unassembled WGS sequence"/>
</dbReference>
<dbReference type="PANTHER" id="PTHR46532:SF15">
    <property type="entry name" value="CYTOPLASMIC DYNEIN 2 HEAVY CHAIN 1"/>
    <property type="match status" value="1"/>
</dbReference>
<dbReference type="GO" id="GO:0007018">
    <property type="term" value="P:microtubule-based movement"/>
    <property type="evidence" value="ECO:0007669"/>
    <property type="project" value="InterPro"/>
</dbReference>
<sequence>MASAMVRLYEEIRSNFRPADRGHYIFTPRDLTKWTLGIMRHELSDELKVVEAVAFESKRIFKDRLAHEDHVLKFEELLAYVMPTARREAGNLH</sequence>
<proteinExistence type="predicted"/>
<dbReference type="Pfam" id="PF22597">
    <property type="entry name" value="DYN_lid"/>
    <property type="match status" value="1"/>
</dbReference>
<reference evidence="2 3" key="1">
    <citation type="submission" date="2014-10" db="EMBL/GenBank/DDBJ databases">
        <title>Draft genome of the hookworm Ancylostoma caninum.</title>
        <authorList>
            <person name="Mitreva M."/>
        </authorList>
    </citation>
    <scope>NUCLEOTIDE SEQUENCE [LARGE SCALE GENOMIC DNA]</scope>
    <source>
        <strain evidence="2 3">Baltimore</strain>
    </source>
</reference>
<dbReference type="GO" id="GO:0051959">
    <property type="term" value="F:dynein light intermediate chain binding"/>
    <property type="evidence" value="ECO:0007669"/>
    <property type="project" value="InterPro"/>
</dbReference>
<dbReference type="InterPro" id="IPR054354">
    <property type="entry name" value="DYNC2H1-like_lid"/>
</dbReference>
<dbReference type="AlphaFoldDB" id="A0A368FRY1"/>
<evidence type="ECO:0000313" key="2">
    <source>
        <dbReference type="EMBL" id="RCN33590.1"/>
    </source>
</evidence>
<dbReference type="STRING" id="29170.A0A368FRY1"/>
<dbReference type="PANTHER" id="PTHR46532">
    <property type="entry name" value="MALE FERTILITY FACTOR KL5"/>
    <property type="match status" value="1"/>
</dbReference>
<evidence type="ECO:0000259" key="1">
    <source>
        <dbReference type="Pfam" id="PF22597"/>
    </source>
</evidence>
<dbReference type="InterPro" id="IPR026983">
    <property type="entry name" value="DHC"/>
</dbReference>